<dbReference type="RefSeq" id="WP_051266894.1">
    <property type="nucleotide sequence ID" value="NZ_CP028426.1"/>
</dbReference>
<keyword evidence="2" id="KW-0812">Transmembrane</keyword>
<reference evidence="3" key="1">
    <citation type="submission" date="2018-03" db="EMBL/GenBank/DDBJ databases">
        <authorList>
            <person name="Nunes O.C."/>
            <person name="Lopes A.R."/>
            <person name="Froufe H."/>
            <person name="Munoz-Merida A."/>
            <person name="Barroso C."/>
            <person name="Egas C."/>
        </authorList>
    </citation>
    <scope>NUCLEOTIDE SEQUENCE</scope>
    <source>
        <strain evidence="3">ON4</strain>
    </source>
</reference>
<feature type="transmembrane region" description="Helical" evidence="2">
    <location>
        <begin position="56"/>
        <end position="78"/>
    </location>
</feature>
<organism evidence="3 4">
    <name type="scientific">Gulosibacter molinativorax</name>
    <dbReference type="NCBI Taxonomy" id="256821"/>
    <lineage>
        <taxon>Bacteria</taxon>
        <taxon>Bacillati</taxon>
        <taxon>Actinomycetota</taxon>
        <taxon>Actinomycetes</taxon>
        <taxon>Micrococcales</taxon>
        <taxon>Microbacteriaceae</taxon>
        <taxon>Gulosibacter</taxon>
    </lineage>
</organism>
<gene>
    <name evidence="3" type="ORF">C7K25_10125</name>
</gene>
<feature type="compositionally biased region" description="Polar residues" evidence="1">
    <location>
        <begin position="1"/>
        <end position="14"/>
    </location>
</feature>
<dbReference type="Proteomes" id="UP001170379">
    <property type="component" value="Unassembled WGS sequence"/>
</dbReference>
<sequence length="189" mass="20300">MTNQPPQYGQQPNEYQPQHSGQPYQQSPQPSGGLNGMGLASVIIGAIGLAVCWIPWIGFIGILIGIVGLVFGILGLALEKYRGRRMLAIIGTVISGIAFVLSTFVPALTGVWWTIGVLDDSGAFDELQTQIEQDFETYNYDDESDLDEPTTDFGPSEDSATPDPDSATPEPTGRDEPEVTLPEETVGTP</sequence>
<name>A0ABT7C949_9MICO</name>
<dbReference type="EMBL" id="PXVD01000015">
    <property type="protein sequence ID" value="MDJ1371719.1"/>
    <property type="molecule type" value="Genomic_DNA"/>
</dbReference>
<evidence type="ECO:0000256" key="1">
    <source>
        <dbReference type="SAM" id="MobiDB-lite"/>
    </source>
</evidence>
<evidence type="ECO:0000256" key="2">
    <source>
        <dbReference type="SAM" id="Phobius"/>
    </source>
</evidence>
<feature type="transmembrane region" description="Helical" evidence="2">
    <location>
        <begin position="87"/>
        <end position="115"/>
    </location>
</feature>
<feature type="compositionally biased region" description="Low complexity" evidence="1">
    <location>
        <begin position="15"/>
        <end position="31"/>
    </location>
</feature>
<feature type="compositionally biased region" description="Acidic residues" evidence="1">
    <location>
        <begin position="138"/>
        <end position="150"/>
    </location>
</feature>
<accession>A0ABT7C949</accession>
<protein>
    <recommendedName>
        <fullName evidence="5">DUF4190 domain-containing protein</fullName>
    </recommendedName>
</protein>
<proteinExistence type="predicted"/>
<feature type="region of interest" description="Disordered" evidence="1">
    <location>
        <begin position="138"/>
        <end position="189"/>
    </location>
</feature>
<feature type="transmembrane region" description="Helical" evidence="2">
    <location>
        <begin position="32"/>
        <end position="50"/>
    </location>
</feature>
<evidence type="ECO:0008006" key="5">
    <source>
        <dbReference type="Google" id="ProtNLM"/>
    </source>
</evidence>
<keyword evidence="2" id="KW-0472">Membrane</keyword>
<evidence type="ECO:0000313" key="4">
    <source>
        <dbReference type="Proteomes" id="UP001170379"/>
    </source>
</evidence>
<evidence type="ECO:0000313" key="3">
    <source>
        <dbReference type="EMBL" id="MDJ1371719.1"/>
    </source>
</evidence>
<reference evidence="3" key="2">
    <citation type="journal article" date="2022" name="Sci. Rep.">
        <title>In silico prediction of the enzymes involved in the degradation of the herbicide molinate by Gulosibacter molinativorax ON4T.</title>
        <authorList>
            <person name="Lopes A.R."/>
            <person name="Bunin E."/>
            <person name="Viana A.T."/>
            <person name="Froufe H."/>
            <person name="Munoz-Merida A."/>
            <person name="Pinho D."/>
            <person name="Figueiredo J."/>
            <person name="Barroso C."/>
            <person name="Vaz-Moreira I."/>
            <person name="Bellanger X."/>
            <person name="Egas C."/>
            <person name="Nunes O.C."/>
        </authorList>
    </citation>
    <scope>NUCLEOTIDE SEQUENCE</scope>
    <source>
        <strain evidence="3">ON4</strain>
    </source>
</reference>
<keyword evidence="4" id="KW-1185">Reference proteome</keyword>
<comment type="caution">
    <text evidence="3">The sequence shown here is derived from an EMBL/GenBank/DDBJ whole genome shotgun (WGS) entry which is preliminary data.</text>
</comment>
<feature type="region of interest" description="Disordered" evidence="1">
    <location>
        <begin position="1"/>
        <end position="31"/>
    </location>
</feature>
<keyword evidence="2" id="KW-1133">Transmembrane helix</keyword>